<proteinExistence type="predicted"/>
<accession>A0A9W4K7W0</accession>
<dbReference type="AlphaFoldDB" id="A0A9W4K7W0"/>
<comment type="caution">
    <text evidence="1">The sequence shown here is derived from an EMBL/GenBank/DDBJ whole genome shotgun (WGS) entry which is preliminary data.</text>
</comment>
<evidence type="ECO:0000313" key="1">
    <source>
        <dbReference type="EMBL" id="CAG8892298.1"/>
    </source>
</evidence>
<keyword evidence="2" id="KW-1185">Reference proteome</keyword>
<organism evidence="1 2">
    <name type="scientific">Penicillium egyptiacum</name>
    <dbReference type="NCBI Taxonomy" id="1303716"/>
    <lineage>
        <taxon>Eukaryota</taxon>
        <taxon>Fungi</taxon>
        <taxon>Dikarya</taxon>
        <taxon>Ascomycota</taxon>
        <taxon>Pezizomycotina</taxon>
        <taxon>Eurotiomycetes</taxon>
        <taxon>Eurotiomycetidae</taxon>
        <taxon>Eurotiales</taxon>
        <taxon>Aspergillaceae</taxon>
        <taxon>Penicillium</taxon>
    </lineage>
</organism>
<dbReference type="EMBL" id="CAJVRC010000845">
    <property type="protein sequence ID" value="CAG8892298.1"/>
    <property type="molecule type" value="Genomic_DNA"/>
</dbReference>
<gene>
    <name evidence="1" type="ORF">PEGY_LOCUS3075</name>
</gene>
<name>A0A9W4K7W0_9EURO</name>
<evidence type="ECO:0000313" key="2">
    <source>
        <dbReference type="Proteomes" id="UP001154252"/>
    </source>
</evidence>
<reference evidence="1" key="1">
    <citation type="submission" date="2021-07" db="EMBL/GenBank/DDBJ databases">
        <authorList>
            <person name="Branca A.L. A."/>
        </authorList>
    </citation>
    <scope>NUCLEOTIDE SEQUENCE</scope>
</reference>
<dbReference type="OrthoDB" id="4307880at2759"/>
<protein>
    <submittedName>
        <fullName evidence="1">Uncharacterized protein</fullName>
    </submittedName>
</protein>
<dbReference type="Proteomes" id="UP001154252">
    <property type="component" value="Unassembled WGS sequence"/>
</dbReference>
<sequence>MLVPTGNAEHQFLRTRDQFVADIQLEIDAIITRSAISPFRLTLAVDNLADLIDKVRVVERASVTMYMEMPRCRTVLDRRGYYGQNSAFLAKTRKLRGHLVVLKDNLMSLYSDRHWISRQIEAVDRYLDL</sequence>